<evidence type="ECO:0000313" key="1">
    <source>
        <dbReference type="EMBL" id="KAK8377881.1"/>
    </source>
</evidence>
<dbReference type="Proteomes" id="UP001487740">
    <property type="component" value="Unassembled WGS sequence"/>
</dbReference>
<name>A0AAW0SRZ8_SCYPA</name>
<evidence type="ECO:0000313" key="2">
    <source>
        <dbReference type="Proteomes" id="UP001487740"/>
    </source>
</evidence>
<proteinExistence type="predicted"/>
<organism evidence="1 2">
    <name type="scientific">Scylla paramamosain</name>
    <name type="common">Mud crab</name>
    <dbReference type="NCBI Taxonomy" id="85552"/>
    <lineage>
        <taxon>Eukaryota</taxon>
        <taxon>Metazoa</taxon>
        <taxon>Ecdysozoa</taxon>
        <taxon>Arthropoda</taxon>
        <taxon>Crustacea</taxon>
        <taxon>Multicrustacea</taxon>
        <taxon>Malacostraca</taxon>
        <taxon>Eumalacostraca</taxon>
        <taxon>Eucarida</taxon>
        <taxon>Decapoda</taxon>
        <taxon>Pleocyemata</taxon>
        <taxon>Brachyura</taxon>
        <taxon>Eubrachyura</taxon>
        <taxon>Portunoidea</taxon>
        <taxon>Portunidae</taxon>
        <taxon>Portuninae</taxon>
        <taxon>Scylla</taxon>
    </lineage>
</organism>
<sequence length="72" mass="7441">MGGIAVPVIEEEEWQGLTSSSSSSSSNAQHLFSSLKVRGVGVEMHDFVLSSDGREVVVGVVNTAMGGCNCAL</sequence>
<protein>
    <submittedName>
        <fullName evidence="1">Uncharacterized protein</fullName>
    </submittedName>
</protein>
<keyword evidence="2" id="KW-1185">Reference proteome</keyword>
<accession>A0AAW0SRZ8</accession>
<dbReference type="EMBL" id="JARAKH010000047">
    <property type="protein sequence ID" value="KAK8377881.1"/>
    <property type="molecule type" value="Genomic_DNA"/>
</dbReference>
<dbReference type="AlphaFoldDB" id="A0AAW0SRZ8"/>
<comment type="caution">
    <text evidence="1">The sequence shown here is derived from an EMBL/GenBank/DDBJ whole genome shotgun (WGS) entry which is preliminary data.</text>
</comment>
<reference evidence="1 2" key="1">
    <citation type="submission" date="2023-03" db="EMBL/GenBank/DDBJ databases">
        <title>High-quality genome of Scylla paramamosain provides insights in environmental adaptation.</title>
        <authorList>
            <person name="Zhang L."/>
        </authorList>
    </citation>
    <scope>NUCLEOTIDE SEQUENCE [LARGE SCALE GENOMIC DNA]</scope>
    <source>
        <strain evidence="1">LZ_2023a</strain>
        <tissue evidence="1">Muscle</tissue>
    </source>
</reference>
<gene>
    <name evidence="1" type="ORF">O3P69_014075</name>
</gene>